<organism evidence="1 2">
    <name type="scientific">Stephania yunnanensis</name>
    <dbReference type="NCBI Taxonomy" id="152371"/>
    <lineage>
        <taxon>Eukaryota</taxon>
        <taxon>Viridiplantae</taxon>
        <taxon>Streptophyta</taxon>
        <taxon>Embryophyta</taxon>
        <taxon>Tracheophyta</taxon>
        <taxon>Spermatophyta</taxon>
        <taxon>Magnoliopsida</taxon>
        <taxon>Ranunculales</taxon>
        <taxon>Menispermaceae</taxon>
        <taxon>Menispermoideae</taxon>
        <taxon>Cissampelideae</taxon>
        <taxon>Stephania</taxon>
    </lineage>
</organism>
<protein>
    <submittedName>
        <fullName evidence="1">Uncharacterized protein</fullName>
    </submittedName>
</protein>
<name>A0AAP0Q6G9_9MAGN</name>
<evidence type="ECO:0000313" key="2">
    <source>
        <dbReference type="Proteomes" id="UP001420932"/>
    </source>
</evidence>
<comment type="caution">
    <text evidence="1">The sequence shown here is derived from an EMBL/GenBank/DDBJ whole genome shotgun (WGS) entry which is preliminary data.</text>
</comment>
<reference evidence="1 2" key="1">
    <citation type="submission" date="2024-01" db="EMBL/GenBank/DDBJ databases">
        <title>Genome assemblies of Stephania.</title>
        <authorList>
            <person name="Yang L."/>
        </authorList>
    </citation>
    <scope>NUCLEOTIDE SEQUENCE [LARGE SCALE GENOMIC DNA]</scope>
    <source>
        <strain evidence="1">YNDBR</strain>
        <tissue evidence="1">Leaf</tissue>
    </source>
</reference>
<keyword evidence="2" id="KW-1185">Reference proteome</keyword>
<proteinExistence type="predicted"/>
<sequence>MKIIILLGGDGILNRLINDFVNIQISSPQGFLKSQRKEVHDIVWGSVRSLPCSQLLFVAIRVSSH</sequence>
<dbReference type="AlphaFoldDB" id="A0AAP0Q6G9"/>
<evidence type="ECO:0000313" key="1">
    <source>
        <dbReference type="EMBL" id="KAK9169492.1"/>
    </source>
</evidence>
<accession>A0AAP0Q6G9</accession>
<dbReference type="EMBL" id="JBBNAF010000001">
    <property type="protein sequence ID" value="KAK9169492.1"/>
    <property type="molecule type" value="Genomic_DNA"/>
</dbReference>
<dbReference type="Proteomes" id="UP001420932">
    <property type="component" value="Unassembled WGS sequence"/>
</dbReference>
<gene>
    <name evidence="1" type="ORF">Syun_001632</name>
</gene>